<dbReference type="InterPro" id="IPR022293">
    <property type="entry name" value="Integrating-conj_element"/>
</dbReference>
<dbReference type="NCBIfam" id="TIGR03759">
    <property type="entry name" value="conj_TIGR03759"/>
    <property type="match status" value="1"/>
</dbReference>
<name>A0A0A0FGM1_ECOLX</name>
<evidence type="ECO:0000256" key="1">
    <source>
        <dbReference type="SAM" id="SignalP"/>
    </source>
</evidence>
<gene>
    <name evidence="2" type="ORF">P6223_000348</name>
    <name evidence="3" type="ORF">R8G00_19335</name>
</gene>
<dbReference type="AlphaFoldDB" id="A0A0A0FGM1"/>
<reference evidence="2" key="2">
    <citation type="submission" date="2024-02" db="EMBL/GenBank/DDBJ databases">
        <authorList>
            <consortium name="Clinical and Environmental Microbiology Branch: Whole genome sequencing antimicrobial resistance pathogens in the healthcare setting"/>
        </authorList>
    </citation>
    <scope>NUCLEOTIDE SEQUENCE</scope>
    <source>
        <strain evidence="2">2023CK-00345</strain>
    </source>
</reference>
<comment type="caution">
    <text evidence="2">The sequence shown here is derived from an EMBL/GenBank/DDBJ whole genome shotgun (WGS) entry which is preliminary data.</text>
</comment>
<accession>A0A0A0FGM1</accession>
<dbReference type="EMBL" id="JAWPMK010000001">
    <property type="protein sequence ID" value="MDW9351678.1"/>
    <property type="molecule type" value="Genomic_DNA"/>
</dbReference>
<evidence type="ECO:0000313" key="2">
    <source>
        <dbReference type="EMBL" id="EMM0023858.1"/>
    </source>
</evidence>
<dbReference type="Proteomes" id="UP001271591">
    <property type="component" value="Unassembled WGS sequence"/>
</dbReference>
<protein>
    <submittedName>
        <fullName evidence="2">TIGR03759 family integrating conjugative element protein</fullName>
    </submittedName>
</protein>
<proteinExistence type="predicted"/>
<dbReference type="RefSeq" id="WP_001681757.1">
    <property type="nucleotide sequence ID" value="NZ_AP022815.1"/>
</dbReference>
<organism evidence="2">
    <name type="scientific">Escherichia coli</name>
    <dbReference type="NCBI Taxonomy" id="562"/>
    <lineage>
        <taxon>Bacteria</taxon>
        <taxon>Pseudomonadati</taxon>
        <taxon>Pseudomonadota</taxon>
        <taxon>Gammaproteobacteria</taxon>
        <taxon>Enterobacterales</taxon>
        <taxon>Enterobacteriaceae</taxon>
        <taxon>Escherichia</taxon>
    </lineage>
</organism>
<evidence type="ECO:0000313" key="3">
    <source>
        <dbReference type="EMBL" id="MDW9351678.1"/>
    </source>
</evidence>
<feature type="chain" id="PRO_5014220072" evidence="1">
    <location>
        <begin position="21"/>
        <end position="240"/>
    </location>
</feature>
<dbReference type="EMBL" id="ABLFQU030000003">
    <property type="protein sequence ID" value="EMM0023858.1"/>
    <property type="molecule type" value="Genomic_DNA"/>
</dbReference>
<feature type="signal peptide" evidence="1">
    <location>
        <begin position="1"/>
        <end position="20"/>
    </location>
</feature>
<keyword evidence="1" id="KW-0732">Signal</keyword>
<reference evidence="3" key="1">
    <citation type="submission" date="2023-10" db="EMBL/GenBank/DDBJ databases">
        <title>Draft Genome Sequence of a Shiga toxin-producing Escherichia coli strain from deer meat showing an IS-element integration in the B-subunit of the Shiga toxin Stx2b gene.</title>
        <authorList>
            <person name="Projahn M."/>
            <person name="Borowiak M."/>
        </authorList>
    </citation>
    <scope>NUCLEOTIDE SEQUENCE</scope>
    <source>
        <strain evidence="3">BfR-EC-18960</strain>
    </source>
</reference>
<sequence length="240" mass="26704">MKMKNLSPVLMLLISLQTVAAVRESAPEGTRTQASSQVSTTTQALQQQAAQWGVTEEDYRRYRALMEGPRGMQSPGLDPLTVLGIEARTDAERRQLAEKWVKAEYERTEKELAFQREVNAAWKRLYPGVMPVSLGKGGGLLNDNGGRLALFVKAKDCGTCDARLASVLSSGRQVDIYLVDSQGSDNLLRQWALEHDIPVDRVRSRHITLNHDAGRWLRFGEGRMPVVLQQGADGWRVAAF</sequence>